<proteinExistence type="predicted"/>
<keyword evidence="1" id="KW-0472">Membrane</keyword>
<accession>A0A6J7FX51</accession>
<dbReference type="AlphaFoldDB" id="A0A6J7FX51"/>
<name>A0A6J7FX51_9ZZZZ</name>
<dbReference type="EMBL" id="CAFBPZ010000028">
    <property type="protein sequence ID" value="CAB5037205.1"/>
    <property type="molecule type" value="Genomic_DNA"/>
</dbReference>
<feature type="transmembrane region" description="Helical" evidence="1">
    <location>
        <begin position="276"/>
        <end position="297"/>
    </location>
</feature>
<organism evidence="2">
    <name type="scientific">freshwater metagenome</name>
    <dbReference type="NCBI Taxonomy" id="449393"/>
    <lineage>
        <taxon>unclassified sequences</taxon>
        <taxon>metagenomes</taxon>
        <taxon>ecological metagenomes</taxon>
    </lineage>
</organism>
<evidence type="ECO:0000256" key="1">
    <source>
        <dbReference type="SAM" id="Phobius"/>
    </source>
</evidence>
<feature type="transmembrane region" description="Helical" evidence="1">
    <location>
        <begin position="140"/>
        <end position="162"/>
    </location>
</feature>
<feature type="transmembrane region" description="Helical" evidence="1">
    <location>
        <begin position="220"/>
        <end position="238"/>
    </location>
</feature>
<dbReference type="EMBL" id="CAFBMC010000032">
    <property type="protein sequence ID" value="CAB4897260.1"/>
    <property type="molecule type" value="Genomic_DNA"/>
</dbReference>
<dbReference type="InterPro" id="IPR005240">
    <property type="entry name" value="DUF389"/>
</dbReference>
<dbReference type="PANTHER" id="PTHR20992">
    <property type="entry name" value="AT15442P-RELATED"/>
    <property type="match status" value="1"/>
</dbReference>
<feature type="transmembrane region" description="Helical" evidence="1">
    <location>
        <begin position="116"/>
        <end position="134"/>
    </location>
</feature>
<feature type="transmembrane region" description="Helical" evidence="1">
    <location>
        <begin position="245"/>
        <end position="270"/>
    </location>
</feature>
<evidence type="ECO:0000313" key="3">
    <source>
        <dbReference type="EMBL" id="CAB5037205.1"/>
    </source>
</evidence>
<dbReference type="Pfam" id="PF04087">
    <property type="entry name" value="DUF389"/>
    <property type="match status" value="1"/>
</dbReference>
<keyword evidence="1" id="KW-1133">Transmembrane helix</keyword>
<keyword evidence="1" id="KW-0812">Transmembrane</keyword>
<sequence>MLSVRVSSPSELSHAVEAILTSDSNVSSLTILRGASAQPKGDVFIADIPRERANPLVDSLRAIGVHHHGTISLNAVDTWISHAGFSAEERAPGQSADAVVWAEVTERAYDDSQLTWTYISFMILATLLAAIAIVTDSTILVIGAMVLGPEFVPIAALGLAMVRKRPKLFHQALRTLLIGFAISITLVTVIALICNVTHLVDFNEASSPRPGTNFIYHANWWSLVIALIAGAAGVLSLTASKGNGLVGVFISVTTIPASGNIALGLAYGIWNQVLGSSIQLVLNISGMALAGWLTLLLQQKIWKRLTQVKVQRAQLRQADQ</sequence>
<reference evidence="2" key="1">
    <citation type="submission" date="2020-05" db="EMBL/GenBank/DDBJ databases">
        <authorList>
            <person name="Chiriac C."/>
            <person name="Salcher M."/>
            <person name="Ghai R."/>
            <person name="Kavagutti S V."/>
        </authorList>
    </citation>
    <scope>NUCLEOTIDE SEQUENCE</scope>
</reference>
<evidence type="ECO:0000313" key="2">
    <source>
        <dbReference type="EMBL" id="CAB4897260.1"/>
    </source>
</evidence>
<dbReference type="PANTHER" id="PTHR20992:SF9">
    <property type="entry name" value="AT15442P-RELATED"/>
    <property type="match status" value="1"/>
</dbReference>
<gene>
    <name evidence="2" type="ORF">UFOPK3495_00761</name>
    <name evidence="3" type="ORF">UFOPK4237_00596</name>
</gene>
<feature type="transmembrane region" description="Helical" evidence="1">
    <location>
        <begin position="174"/>
        <end position="200"/>
    </location>
</feature>
<protein>
    <submittedName>
        <fullName evidence="2">Unannotated protein</fullName>
    </submittedName>
</protein>